<feature type="coiled-coil region" evidence="1">
    <location>
        <begin position="138"/>
        <end position="165"/>
    </location>
</feature>
<dbReference type="Pfam" id="PF13174">
    <property type="entry name" value="TPR_6"/>
    <property type="match status" value="1"/>
</dbReference>
<dbReference type="InterPro" id="IPR011990">
    <property type="entry name" value="TPR-like_helical_dom_sf"/>
</dbReference>
<organism evidence="2">
    <name type="scientific">Hanusia phi</name>
    <dbReference type="NCBI Taxonomy" id="3032"/>
    <lineage>
        <taxon>Eukaryota</taxon>
        <taxon>Cryptophyceae</taxon>
        <taxon>Pyrenomonadales</taxon>
        <taxon>Geminigeraceae</taxon>
        <taxon>Hanusia</taxon>
    </lineage>
</organism>
<dbReference type="SUPFAM" id="SSF48452">
    <property type="entry name" value="TPR-like"/>
    <property type="match status" value="1"/>
</dbReference>
<sequence length="529" mass="60659">MIYELGKNKDGTDIDESNLLITKLIKMSENFLTEMAELANQGKHYEVIDLCERAMEEYKCFQEDLMDETVENNEAKLQILHSIAALNFSASTSAEAIKDHRKAIRCLNIVMESFPRVAELLPMFYMVRAVNYGMIGEREKSLKDLEDYEATMEKKEMKIDEITKILIIAQKTQLYLALDKHVETLKMLQLLRKMRFEDGAVEVVRPEEVEAEAETDKKYVDPQVKKSICDSTADFWTGVLHFKQGNYQGAVEAFESFDRHREAGTINELFLIQGWYEKYLRQLFGACHALGNYQSSAEYLSRLCDANPEELQYWQLYAENLVLCGRAQEAKAIYERMEQENQLADYNPVMSASYANCLVGLQEFPTAYEVLRQSLKKNPLDSSLHFYFLELRMQCLIHSASVEDKSTLPYRPEELFQQIQGEIPEARAGLKDGSDHTSLYKRSQLDVLEAQLLSWKNEREDKQLELLQRATTVCPSNFQAWMNLGMIQQAKGDEEGVADTLNKIQRILGDKAAEAAKQHVESIKGGKSA</sequence>
<accession>A0A7S0F1V9</accession>
<reference evidence="2" key="1">
    <citation type="submission" date="2021-01" db="EMBL/GenBank/DDBJ databases">
        <authorList>
            <person name="Corre E."/>
            <person name="Pelletier E."/>
            <person name="Niang G."/>
            <person name="Scheremetjew M."/>
            <person name="Finn R."/>
            <person name="Kale V."/>
            <person name="Holt S."/>
            <person name="Cochrane G."/>
            <person name="Meng A."/>
            <person name="Brown T."/>
            <person name="Cohen L."/>
        </authorList>
    </citation>
    <scope>NUCLEOTIDE SEQUENCE</scope>
    <source>
        <strain evidence="2">CCMP325</strain>
    </source>
</reference>
<gene>
    <name evidence="2" type="ORF">HPHI1048_LOCUS19279</name>
</gene>
<name>A0A7S0F1V9_9CRYP</name>
<dbReference type="EMBL" id="HBEO01028458">
    <property type="protein sequence ID" value="CAD8500319.1"/>
    <property type="molecule type" value="Transcribed_RNA"/>
</dbReference>
<proteinExistence type="predicted"/>
<dbReference type="Gene3D" id="1.25.40.10">
    <property type="entry name" value="Tetratricopeptide repeat domain"/>
    <property type="match status" value="3"/>
</dbReference>
<keyword evidence="1" id="KW-0175">Coiled coil</keyword>
<evidence type="ECO:0000313" key="2">
    <source>
        <dbReference type="EMBL" id="CAD8500319.1"/>
    </source>
</evidence>
<dbReference type="AlphaFoldDB" id="A0A7S0F1V9"/>
<protein>
    <submittedName>
        <fullName evidence="2">Uncharacterized protein</fullName>
    </submittedName>
</protein>
<dbReference type="InterPro" id="IPR019734">
    <property type="entry name" value="TPR_rpt"/>
</dbReference>
<evidence type="ECO:0000256" key="1">
    <source>
        <dbReference type="SAM" id="Coils"/>
    </source>
</evidence>